<evidence type="ECO:0000259" key="6">
    <source>
        <dbReference type="PROSITE" id="PS50016"/>
    </source>
</evidence>
<evidence type="ECO:0000256" key="5">
    <source>
        <dbReference type="SAM" id="MobiDB-lite"/>
    </source>
</evidence>
<protein>
    <recommendedName>
        <fullName evidence="6">PHD-type domain-containing protein</fullName>
    </recommendedName>
</protein>
<dbReference type="EMBL" id="JBFXLU010000029">
    <property type="protein sequence ID" value="KAL2851609.1"/>
    <property type="molecule type" value="Genomic_DNA"/>
</dbReference>
<keyword evidence="3" id="KW-0862">Zinc</keyword>
<dbReference type="Gene3D" id="3.30.40.10">
    <property type="entry name" value="Zinc/RING finger domain, C3HC4 (zinc finger)"/>
    <property type="match status" value="2"/>
</dbReference>
<dbReference type="CDD" id="cd15535">
    <property type="entry name" value="PHD1_Rco1"/>
    <property type="match status" value="1"/>
</dbReference>
<evidence type="ECO:0000256" key="2">
    <source>
        <dbReference type="ARBA" id="ARBA00022771"/>
    </source>
</evidence>
<dbReference type="InterPro" id="IPR011011">
    <property type="entry name" value="Znf_FYVE_PHD"/>
</dbReference>
<dbReference type="PANTHER" id="PTHR47636:SF1">
    <property type="entry name" value="TRANSCRIPTIONAL REGULATORY PROTEIN RCO1"/>
    <property type="match status" value="1"/>
</dbReference>
<feature type="region of interest" description="Disordered" evidence="5">
    <location>
        <begin position="836"/>
        <end position="861"/>
    </location>
</feature>
<gene>
    <name evidence="7" type="ORF">BJY01DRAFT_110156</name>
</gene>
<keyword evidence="1" id="KW-0479">Metal-binding</keyword>
<evidence type="ECO:0000313" key="7">
    <source>
        <dbReference type="EMBL" id="KAL2851609.1"/>
    </source>
</evidence>
<feature type="compositionally biased region" description="Low complexity" evidence="5">
    <location>
        <begin position="388"/>
        <end position="413"/>
    </location>
</feature>
<dbReference type="PANTHER" id="PTHR47636">
    <property type="entry name" value="TRANSCRIPTIONAL REGULATORY PROTEIN RCO1"/>
    <property type="match status" value="1"/>
</dbReference>
<feature type="region of interest" description="Disordered" evidence="5">
    <location>
        <begin position="1"/>
        <end position="95"/>
    </location>
</feature>
<reference evidence="7 8" key="1">
    <citation type="submission" date="2024-07" db="EMBL/GenBank/DDBJ databases">
        <title>Section-level genome sequencing and comparative genomics of Aspergillus sections Usti and Cavernicolus.</title>
        <authorList>
            <consortium name="Lawrence Berkeley National Laboratory"/>
            <person name="Nybo J.L."/>
            <person name="Vesth T.C."/>
            <person name="Theobald S."/>
            <person name="Frisvad J.C."/>
            <person name="Larsen T.O."/>
            <person name="Kjaerboelling I."/>
            <person name="Rothschild-Mancinelli K."/>
            <person name="Lyhne E.K."/>
            <person name="Kogle M.E."/>
            <person name="Barry K."/>
            <person name="Clum A."/>
            <person name="Na H."/>
            <person name="Ledsgaard L."/>
            <person name="Lin J."/>
            <person name="Lipzen A."/>
            <person name="Kuo A."/>
            <person name="Riley R."/>
            <person name="Mondo S."/>
            <person name="Labutti K."/>
            <person name="Haridas S."/>
            <person name="Pangalinan J."/>
            <person name="Salamov A.A."/>
            <person name="Simmons B.A."/>
            <person name="Magnuson J.K."/>
            <person name="Chen J."/>
            <person name="Drula E."/>
            <person name="Henrissat B."/>
            <person name="Wiebenga A."/>
            <person name="Lubbers R.J."/>
            <person name="Gomes A.C."/>
            <person name="Makela M.R."/>
            <person name="Stajich J."/>
            <person name="Grigoriev I.V."/>
            <person name="Mortensen U.H."/>
            <person name="De Vries R.P."/>
            <person name="Baker S.E."/>
            <person name="Andersen M.R."/>
        </authorList>
    </citation>
    <scope>NUCLEOTIDE SEQUENCE [LARGE SCALE GENOMIC DNA]</scope>
    <source>
        <strain evidence="7 8">CBS 123904</strain>
    </source>
</reference>
<dbReference type="InterPro" id="IPR001965">
    <property type="entry name" value="Znf_PHD"/>
</dbReference>
<accession>A0ABR4KIH1</accession>
<proteinExistence type="predicted"/>
<feature type="compositionally biased region" description="Basic and acidic residues" evidence="5">
    <location>
        <begin position="153"/>
        <end position="170"/>
    </location>
</feature>
<dbReference type="PROSITE" id="PS01359">
    <property type="entry name" value="ZF_PHD_1"/>
    <property type="match status" value="1"/>
</dbReference>
<dbReference type="InterPro" id="IPR019787">
    <property type="entry name" value="Znf_PHD-finger"/>
</dbReference>
<dbReference type="Proteomes" id="UP001610446">
    <property type="component" value="Unassembled WGS sequence"/>
</dbReference>
<evidence type="ECO:0000256" key="3">
    <source>
        <dbReference type="ARBA" id="ARBA00022833"/>
    </source>
</evidence>
<keyword evidence="8" id="KW-1185">Reference proteome</keyword>
<sequence>MSMSMRSSLRSSSHARSNGSRPSTPGLPMASAVTPFTESTRPRKQRRTGATSRVPTDPLQDTPVSNQSQPDRPEDVAANGVNGTQLLGQDTEWIEPELRAPVPSYNDTPWSAVSSEANPVLSTMRPLGIMPTTTDRRKVGLASSKPSTPILPAKKDLQHAPNGGERDDKLQTPLTPAEEQPPVTIPPQPTIEEDLAAFAILPIPISASADVEKLKAAMENAVHLAVEAKNHPVLKGLCRLWEQCANDPYALKILDGVCQETPGPPEKVVFQKMMRSAYKETQSEQIAVNEPTAVTVMRRARSASSDSSLSTAKSLDAETYAPVAPIARSRKGKQNKNAAQKNNTLEHRSVLSSGGIQRKTASGPPELTAEVVQAKRTRLQRTLPKIVPSESGLRSSLASNSPSSQSSPGPHRPNVAVPSVEPGRNQRGRSESVTSSDAGDNRRITPSPSDDERLENNDFCRNCRRSGQLLCCDGCVNSFHFSCLKPPLDPANPPEGDWYCPKCSVARSLNTLIGGLNKASGKDFALPSRIREFFAGVKTGDDGKFEEVAPLPRINPRAARGSRYGRYDDPFLLRTIDAKGNLIFCTKCGRTTNGRRPIIQCDYCPCAFHMDCVDPPLAVPPTQRPGSDRLHHNWMCPNHVLHDMYYVVRDDEGHEAIKRLRRPKNPRYVDIDVLPDEDEDENLEDQETEGVTYRVSEKGVKLDFIERVKRENEIAATKKAAADRYFDYAKAKFDELTSEARAFYASQKTAIPEEDTTAAILSSRTAAEREAAANLISFAQNNQVTLQDDDGGISLLIDQLNANAPNDLPLPEDEITSLRNLQKLIDQRIKVLNVQSKNAPTQSPDAEAEARFGEQRSKSAF</sequence>
<evidence type="ECO:0000256" key="1">
    <source>
        <dbReference type="ARBA" id="ARBA00022723"/>
    </source>
</evidence>
<evidence type="ECO:0000313" key="8">
    <source>
        <dbReference type="Proteomes" id="UP001610446"/>
    </source>
</evidence>
<feature type="compositionally biased region" description="Basic and acidic residues" evidence="5">
    <location>
        <begin position="848"/>
        <end position="861"/>
    </location>
</feature>
<feature type="domain" description="PHD-type" evidence="6">
    <location>
        <begin position="457"/>
        <end position="506"/>
    </location>
</feature>
<dbReference type="PROSITE" id="PS50016">
    <property type="entry name" value="ZF_PHD_2"/>
    <property type="match status" value="2"/>
</dbReference>
<feature type="region of interest" description="Disordered" evidence="5">
    <location>
        <begin position="136"/>
        <end position="185"/>
    </location>
</feature>
<feature type="domain" description="PHD-type" evidence="6">
    <location>
        <begin position="582"/>
        <end position="642"/>
    </location>
</feature>
<keyword evidence="2 4" id="KW-0863">Zinc-finger</keyword>
<dbReference type="Pfam" id="PF00628">
    <property type="entry name" value="PHD"/>
    <property type="match status" value="2"/>
</dbReference>
<dbReference type="CDD" id="cd15534">
    <property type="entry name" value="PHD2_PHF12_Rco1"/>
    <property type="match status" value="1"/>
</dbReference>
<dbReference type="InterPro" id="IPR052819">
    <property type="entry name" value="Chromatin_regulatory_protein"/>
</dbReference>
<organism evidence="7 8">
    <name type="scientific">Aspergillus pseudoustus</name>
    <dbReference type="NCBI Taxonomy" id="1810923"/>
    <lineage>
        <taxon>Eukaryota</taxon>
        <taxon>Fungi</taxon>
        <taxon>Dikarya</taxon>
        <taxon>Ascomycota</taxon>
        <taxon>Pezizomycotina</taxon>
        <taxon>Eurotiomycetes</taxon>
        <taxon>Eurotiomycetidae</taxon>
        <taxon>Eurotiales</taxon>
        <taxon>Aspergillaceae</taxon>
        <taxon>Aspergillus</taxon>
        <taxon>Aspergillus subgen. Nidulantes</taxon>
    </lineage>
</organism>
<feature type="region of interest" description="Disordered" evidence="5">
    <location>
        <begin position="323"/>
        <end position="456"/>
    </location>
</feature>
<dbReference type="SMART" id="SM00249">
    <property type="entry name" value="PHD"/>
    <property type="match status" value="2"/>
</dbReference>
<feature type="compositionally biased region" description="Low complexity" evidence="5">
    <location>
        <begin position="1"/>
        <end position="23"/>
    </location>
</feature>
<comment type="caution">
    <text evidence="7">The sequence shown here is derived from an EMBL/GenBank/DDBJ whole genome shotgun (WGS) entry which is preliminary data.</text>
</comment>
<dbReference type="InterPro" id="IPR019786">
    <property type="entry name" value="Zinc_finger_PHD-type_CS"/>
</dbReference>
<name>A0ABR4KIH1_9EURO</name>
<feature type="compositionally biased region" description="Polar residues" evidence="5">
    <location>
        <begin position="431"/>
        <end position="448"/>
    </location>
</feature>
<dbReference type="InterPro" id="IPR013083">
    <property type="entry name" value="Znf_RING/FYVE/PHD"/>
</dbReference>
<evidence type="ECO:0000256" key="4">
    <source>
        <dbReference type="PROSITE-ProRule" id="PRU00146"/>
    </source>
</evidence>
<dbReference type="SUPFAM" id="SSF57903">
    <property type="entry name" value="FYVE/PHD zinc finger"/>
    <property type="match status" value="2"/>
</dbReference>